<dbReference type="OrthoDB" id="6253837at2759"/>
<evidence type="ECO:0000313" key="3">
    <source>
        <dbReference type="EMBL" id="ACO64886.1"/>
    </source>
</evidence>
<dbReference type="GO" id="GO:0003714">
    <property type="term" value="F:transcription corepressor activity"/>
    <property type="evidence" value="ECO:0007669"/>
    <property type="project" value="InterPro"/>
</dbReference>
<feature type="compositionally biased region" description="Basic residues" evidence="1">
    <location>
        <begin position="354"/>
        <end position="363"/>
    </location>
</feature>
<evidence type="ECO:0000259" key="2">
    <source>
        <dbReference type="SMART" id="SM01083"/>
    </source>
</evidence>
<dbReference type="InParanoid" id="C1EAM5"/>
<dbReference type="OMA" id="YKSHQRE"/>
<organism evidence="3 4">
    <name type="scientific">Micromonas commoda (strain RCC299 / NOUM17 / CCMP2709)</name>
    <name type="common">Picoplanktonic green alga</name>
    <dbReference type="NCBI Taxonomy" id="296587"/>
    <lineage>
        <taxon>Eukaryota</taxon>
        <taxon>Viridiplantae</taxon>
        <taxon>Chlorophyta</taxon>
        <taxon>Mamiellophyceae</taxon>
        <taxon>Mamiellales</taxon>
        <taxon>Mamiellaceae</taxon>
        <taxon>Micromonas</taxon>
    </lineage>
</organism>
<name>C1EAM5_MICCC</name>
<dbReference type="PANTHER" id="PTHR13151">
    <property type="entry name" value="CBF1 INTERACTING COREPRESSOR CIR"/>
    <property type="match status" value="1"/>
</dbReference>
<dbReference type="GO" id="GO:0005634">
    <property type="term" value="C:nucleus"/>
    <property type="evidence" value="ECO:0007669"/>
    <property type="project" value="TreeGrafter"/>
</dbReference>
<feature type="domain" description="CBF1-interacting co-repressor CIR N-terminal" evidence="2">
    <location>
        <begin position="53"/>
        <end position="89"/>
    </location>
</feature>
<dbReference type="SMART" id="SM01083">
    <property type="entry name" value="Cir_N"/>
    <property type="match status" value="1"/>
</dbReference>
<evidence type="ECO:0000256" key="1">
    <source>
        <dbReference type="SAM" id="MobiDB-lite"/>
    </source>
</evidence>
<feature type="compositionally biased region" description="Basic and acidic residues" evidence="1">
    <location>
        <begin position="326"/>
        <end position="343"/>
    </location>
</feature>
<sequence length="363" mass="41440">MSGAKERFERAKAGIAPAKGVMDGIRKDMQAEKLGLKPKGGTAWSHGFLNQKYWHPLSYRNQERLFKAEQEEEAKKTRNELAKKEFAEQAEFFKNTELLSQSDRDALRNRQQLAFMYQQPPGFKEMQEREKQEAEERKRREMEDLKAREDEAAREAAGLPPLVPEKPKRHHFKKDMYGKNVMTEEEMPELRGAPKMDGVGLARVQPFGKQVKAVQCLRCGGLGHQSGDKECPMRDQNPADEFRVKLEDPLTLMRARDELMNSRKFALKTPMTCGRSPTRGGCHPDAANQQMLVDDPQVELEAGRPSGILDSLPRSERKRLIKEYRAQEKASKKAKIKAAEDYLRSQGVLSSKGKDKKGSKKQR</sequence>
<feature type="region of interest" description="Disordered" evidence="1">
    <location>
        <begin position="123"/>
        <end position="147"/>
    </location>
</feature>
<dbReference type="GeneID" id="8245262"/>
<keyword evidence="4" id="KW-1185">Reference proteome</keyword>
<reference evidence="3 4" key="1">
    <citation type="journal article" date="2009" name="Science">
        <title>Green evolution and dynamic adaptations revealed by genomes of the marine picoeukaryotes Micromonas.</title>
        <authorList>
            <person name="Worden A.Z."/>
            <person name="Lee J.H."/>
            <person name="Mock T."/>
            <person name="Rouze P."/>
            <person name="Simmons M.P."/>
            <person name="Aerts A.L."/>
            <person name="Allen A.E."/>
            <person name="Cuvelier M.L."/>
            <person name="Derelle E."/>
            <person name="Everett M.V."/>
            <person name="Foulon E."/>
            <person name="Grimwood J."/>
            <person name="Gundlach H."/>
            <person name="Henrissat B."/>
            <person name="Napoli C."/>
            <person name="McDonald S.M."/>
            <person name="Parker M.S."/>
            <person name="Rombauts S."/>
            <person name="Salamov A."/>
            <person name="Von Dassow P."/>
            <person name="Badger J.H."/>
            <person name="Coutinho P.M."/>
            <person name="Demir E."/>
            <person name="Dubchak I."/>
            <person name="Gentemann C."/>
            <person name="Eikrem W."/>
            <person name="Gready J.E."/>
            <person name="John U."/>
            <person name="Lanier W."/>
            <person name="Lindquist E.A."/>
            <person name="Lucas S."/>
            <person name="Mayer K.F."/>
            <person name="Moreau H."/>
            <person name="Not F."/>
            <person name="Otillar R."/>
            <person name="Panaud O."/>
            <person name="Pangilinan J."/>
            <person name="Paulsen I."/>
            <person name="Piegu B."/>
            <person name="Poliakov A."/>
            <person name="Robbens S."/>
            <person name="Schmutz J."/>
            <person name="Toulza E."/>
            <person name="Wyss T."/>
            <person name="Zelensky A."/>
            <person name="Zhou K."/>
            <person name="Armbrust E.V."/>
            <person name="Bhattacharya D."/>
            <person name="Goodenough U.W."/>
            <person name="Van de Peer Y."/>
            <person name="Grigoriev I.V."/>
        </authorList>
    </citation>
    <scope>NUCLEOTIDE SEQUENCE [LARGE SCALE GENOMIC DNA]</scope>
    <source>
        <strain evidence="4">RCC299 / NOUM17</strain>
    </source>
</reference>
<protein>
    <recommendedName>
        <fullName evidence="2">CBF1-interacting co-repressor CIR N-terminal domain-containing protein</fullName>
    </recommendedName>
</protein>
<dbReference type="STRING" id="296587.C1EAM5"/>
<proteinExistence type="predicted"/>
<dbReference type="RefSeq" id="XP_002503628.1">
    <property type="nucleotide sequence ID" value="XM_002503582.1"/>
</dbReference>
<dbReference type="Proteomes" id="UP000002009">
    <property type="component" value="Chromosome 7"/>
</dbReference>
<dbReference type="InterPro" id="IPR019339">
    <property type="entry name" value="CIR_N_dom"/>
</dbReference>
<feature type="compositionally biased region" description="Basic and acidic residues" evidence="1">
    <location>
        <begin position="125"/>
        <end position="147"/>
    </location>
</feature>
<dbReference type="EMBL" id="CP001328">
    <property type="protein sequence ID" value="ACO64886.1"/>
    <property type="molecule type" value="Genomic_DNA"/>
</dbReference>
<dbReference type="Pfam" id="PF10197">
    <property type="entry name" value="Cir_N"/>
    <property type="match status" value="1"/>
</dbReference>
<evidence type="ECO:0000313" key="4">
    <source>
        <dbReference type="Proteomes" id="UP000002009"/>
    </source>
</evidence>
<accession>C1EAM5</accession>
<dbReference type="eggNOG" id="KOG3794">
    <property type="taxonomic scope" value="Eukaryota"/>
</dbReference>
<dbReference type="AlphaFoldDB" id="C1EAM5"/>
<dbReference type="KEGG" id="mis:MICPUN_60124"/>
<gene>
    <name evidence="3" type="ORF">MICPUN_60124</name>
</gene>
<feature type="region of interest" description="Disordered" evidence="1">
    <location>
        <begin position="326"/>
        <end position="363"/>
    </location>
</feature>
<dbReference type="PANTHER" id="PTHR13151:SF2">
    <property type="entry name" value="COREPRESSOR INTERACTING WITH RBPJ 1"/>
    <property type="match status" value="1"/>
</dbReference>
<dbReference type="InterPro" id="IPR040014">
    <property type="entry name" value="CIR1"/>
</dbReference>